<organism evidence="5 6">
    <name type="scientific">Smittium mucronatum</name>
    <dbReference type="NCBI Taxonomy" id="133383"/>
    <lineage>
        <taxon>Eukaryota</taxon>
        <taxon>Fungi</taxon>
        <taxon>Fungi incertae sedis</taxon>
        <taxon>Zoopagomycota</taxon>
        <taxon>Kickxellomycotina</taxon>
        <taxon>Harpellomycetes</taxon>
        <taxon>Harpellales</taxon>
        <taxon>Legeriomycetaceae</taxon>
        <taxon>Smittium</taxon>
    </lineage>
</organism>
<dbReference type="AlphaFoldDB" id="A0A1R0H602"/>
<dbReference type="PANTHER" id="PTHR11278">
    <property type="entry name" value="40S RIBOSOMAL PROTEIN S7"/>
    <property type="match status" value="1"/>
</dbReference>
<dbReference type="GO" id="GO:0006412">
    <property type="term" value="P:translation"/>
    <property type="evidence" value="ECO:0007669"/>
    <property type="project" value="InterPro"/>
</dbReference>
<dbReference type="OrthoDB" id="1724687at2759"/>
<evidence type="ECO:0000313" key="6">
    <source>
        <dbReference type="Proteomes" id="UP000187455"/>
    </source>
</evidence>
<dbReference type="STRING" id="133383.A0A1R0H602"/>
<keyword evidence="3 4" id="KW-0687">Ribonucleoprotein</keyword>
<dbReference type="GO" id="GO:0030686">
    <property type="term" value="C:90S preribosome"/>
    <property type="evidence" value="ECO:0007669"/>
    <property type="project" value="TreeGrafter"/>
</dbReference>
<keyword evidence="6" id="KW-1185">Reference proteome</keyword>
<gene>
    <name evidence="5" type="ORF">AYI68_g1187</name>
</gene>
<proteinExistence type="inferred from homology"/>
<accession>A0A1R0H602</accession>
<evidence type="ECO:0000256" key="1">
    <source>
        <dbReference type="ARBA" id="ARBA00007820"/>
    </source>
</evidence>
<evidence type="ECO:0000256" key="3">
    <source>
        <dbReference type="ARBA" id="ARBA00023274"/>
    </source>
</evidence>
<comment type="similarity">
    <text evidence="1 4">Belongs to the eukaryotic ribosomal protein eS7 family.</text>
</comment>
<reference evidence="5 6" key="1">
    <citation type="journal article" date="2016" name="Mol. Biol. Evol.">
        <title>Genome-Wide Survey of Gut Fungi (Harpellales) Reveals the First Horizontally Transferred Ubiquitin Gene from a Mosquito Host.</title>
        <authorList>
            <person name="Wang Y."/>
            <person name="White M.M."/>
            <person name="Kvist S."/>
            <person name="Moncalvo J.M."/>
        </authorList>
    </citation>
    <scope>NUCLEOTIDE SEQUENCE [LARGE SCALE GENOMIC DNA]</scope>
    <source>
        <strain evidence="5 6">ALG-7-W6</strain>
    </source>
</reference>
<keyword evidence="2 4" id="KW-0689">Ribosomal protein</keyword>
<evidence type="ECO:0000256" key="4">
    <source>
        <dbReference type="RuleBase" id="RU364105"/>
    </source>
</evidence>
<dbReference type="GO" id="GO:0042274">
    <property type="term" value="P:ribosomal small subunit biogenesis"/>
    <property type="evidence" value="ECO:0007669"/>
    <property type="project" value="TreeGrafter"/>
</dbReference>
<protein>
    <recommendedName>
        <fullName evidence="4">40S ribosomal protein S7</fullName>
    </recommendedName>
</protein>
<dbReference type="PANTHER" id="PTHR11278:SF0">
    <property type="entry name" value="SMALL RIBOSOMAL SUBUNIT PROTEIN ES7"/>
    <property type="match status" value="1"/>
</dbReference>
<evidence type="ECO:0000313" key="5">
    <source>
        <dbReference type="EMBL" id="OLY84642.1"/>
    </source>
</evidence>
<dbReference type="GO" id="GO:0006364">
    <property type="term" value="P:rRNA processing"/>
    <property type="evidence" value="ECO:0007669"/>
    <property type="project" value="TreeGrafter"/>
</dbReference>
<sequence>MAPHLQKSGGAAPSQLELAVAQSLTDLEKNTPDLRKDLRAVSISAVKEIPVGQGKKALAIFVPVPLLKQTRRVQQRITRELEKKFSDSNVVFIAERRILPKPTRHSRQTQARPRSRTLTAVYEKTLEDIVFPSEISAKRTRVKVDGKRIIKCFLGSKDATNVEYKIDSFSAVYKHLTGKDVVFEFDVEQSL</sequence>
<dbReference type="Proteomes" id="UP000187455">
    <property type="component" value="Unassembled WGS sequence"/>
</dbReference>
<dbReference type="InterPro" id="IPR000554">
    <property type="entry name" value="Ribosomal_eS7"/>
</dbReference>
<dbReference type="GO" id="GO:0032040">
    <property type="term" value="C:small-subunit processome"/>
    <property type="evidence" value="ECO:0007669"/>
    <property type="project" value="TreeGrafter"/>
</dbReference>
<dbReference type="GO" id="GO:0022627">
    <property type="term" value="C:cytosolic small ribosomal subunit"/>
    <property type="evidence" value="ECO:0007669"/>
    <property type="project" value="TreeGrafter"/>
</dbReference>
<evidence type="ECO:0000256" key="2">
    <source>
        <dbReference type="ARBA" id="ARBA00022980"/>
    </source>
</evidence>
<dbReference type="GO" id="GO:0003735">
    <property type="term" value="F:structural constituent of ribosome"/>
    <property type="evidence" value="ECO:0007669"/>
    <property type="project" value="InterPro"/>
</dbReference>
<name>A0A1R0H602_9FUNG</name>
<dbReference type="EMBL" id="LSSL01000424">
    <property type="protein sequence ID" value="OLY84642.1"/>
    <property type="molecule type" value="Genomic_DNA"/>
</dbReference>
<dbReference type="Pfam" id="PF01251">
    <property type="entry name" value="Ribosomal_S7e"/>
    <property type="match status" value="1"/>
</dbReference>
<comment type="caution">
    <text evidence="5">The sequence shown here is derived from an EMBL/GenBank/DDBJ whole genome shotgun (WGS) entry which is preliminary data.</text>
</comment>